<dbReference type="EMBL" id="AMZH03020556">
    <property type="protein sequence ID" value="RRT39070.1"/>
    <property type="molecule type" value="Genomic_DNA"/>
</dbReference>
<dbReference type="AlphaFoldDB" id="A0A426XI07"/>
<evidence type="ECO:0000313" key="3">
    <source>
        <dbReference type="Proteomes" id="UP000287651"/>
    </source>
</evidence>
<sequence>MQGQLATAWPPTRGRPMTPEGAATHRGDACGHKCCLQGLPPTTNRGSARPQASPQRGDARGGAARWSGAGRRGDCSL</sequence>
<evidence type="ECO:0000313" key="2">
    <source>
        <dbReference type="EMBL" id="RRT39070.1"/>
    </source>
</evidence>
<reference evidence="2 3" key="1">
    <citation type="journal article" date="2014" name="Agronomy (Basel)">
        <title>A Draft Genome Sequence for Ensete ventricosum, the Drought-Tolerant Tree Against Hunger.</title>
        <authorList>
            <person name="Harrison J."/>
            <person name="Moore K.A."/>
            <person name="Paszkiewicz K."/>
            <person name="Jones T."/>
            <person name="Grant M."/>
            <person name="Ambacheew D."/>
            <person name="Muzemil S."/>
            <person name="Studholme D.J."/>
        </authorList>
    </citation>
    <scope>NUCLEOTIDE SEQUENCE [LARGE SCALE GENOMIC DNA]</scope>
</reference>
<dbReference type="Proteomes" id="UP000287651">
    <property type="component" value="Unassembled WGS sequence"/>
</dbReference>
<accession>A0A426XI07</accession>
<gene>
    <name evidence="2" type="ORF">B296_00053215</name>
</gene>
<organism evidence="2 3">
    <name type="scientific">Ensete ventricosum</name>
    <name type="common">Abyssinian banana</name>
    <name type="synonym">Musa ensete</name>
    <dbReference type="NCBI Taxonomy" id="4639"/>
    <lineage>
        <taxon>Eukaryota</taxon>
        <taxon>Viridiplantae</taxon>
        <taxon>Streptophyta</taxon>
        <taxon>Embryophyta</taxon>
        <taxon>Tracheophyta</taxon>
        <taxon>Spermatophyta</taxon>
        <taxon>Magnoliopsida</taxon>
        <taxon>Liliopsida</taxon>
        <taxon>Zingiberales</taxon>
        <taxon>Musaceae</taxon>
        <taxon>Ensete</taxon>
    </lineage>
</organism>
<feature type="non-terminal residue" evidence="2">
    <location>
        <position position="77"/>
    </location>
</feature>
<feature type="compositionally biased region" description="Polar residues" evidence="1">
    <location>
        <begin position="40"/>
        <end position="54"/>
    </location>
</feature>
<feature type="region of interest" description="Disordered" evidence="1">
    <location>
        <begin position="1"/>
        <end position="77"/>
    </location>
</feature>
<proteinExistence type="predicted"/>
<name>A0A426XI07_ENSVE</name>
<protein>
    <submittedName>
        <fullName evidence="2">Uncharacterized protein</fullName>
    </submittedName>
</protein>
<evidence type="ECO:0000256" key="1">
    <source>
        <dbReference type="SAM" id="MobiDB-lite"/>
    </source>
</evidence>
<comment type="caution">
    <text evidence="2">The sequence shown here is derived from an EMBL/GenBank/DDBJ whole genome shotgun (WGS) entry which is preliminary data.</text>
</comment>